<dbReference type="Gramene" id="ESR43451">
    <property type="protein sequence ID" value="ESR43451"/>
    <property type="gene ID" value="CICLE_v10013543mg"/>
</dbReference>
<organism evidence="1 2">
    <name type="scientific">Citrus clementina</name>
    <name type="common">Clementine</name>
    <name type="synonym">Citrus deliciosa x Citrus sinensis</name>
    <dbReference type="NCBI Taxonomy" id="85681"/>
    <lineage>
        <taxon>Eukaryota</taxon>
        <taxon>Viridiplantae</taxon>
        <taxon>Streptophyta</taxon>
        <taxon>Embryophyta</taxon>
        <taxon>Tracheophyta</taxon>
        <taxon>Spermatophyta</taxon>
        <taxon>Magnoliopsida</taxon>
        <taxon>eudicotyledons</taxon>
        <taxon>Gunneridae</taxon>
        <taxon>Pentapetalae</taxon>
        <taxon>rosids</taxon>
        <taxon>malvids</taxon>
        <taxon>Sapindales</taxon>
        <taxon>Rutaceae</taxon>
        <taxon>Aurantioideae</taxon>
        <taxon>Citrus</taxon>
    </lineage>
</organism>
<dbReference type="EMBL" id="KI536861">
    <property type="protein sequence ID" value="ESR43451.1"/>
    <property type="molecule type" value="Genomic_DNA"/>
</dbReference>
<dbReference type="KEGG" id="cic:CICLE_v10013543mg"/>
<dbReference type="InParanoid" id="V4T1R1"/>
<evidence type="ECO:0000313" key="1">
    <source>
        <dbReference type="EMBL" id="ESR43451.1"/>
    </source>
</evidence>
<keyword evidence="2" id="KW-1185">Reference proteome</keyword>
<dbReference type="AlphaFoldDB" id="V4T1R1"/>
<gene>
    <name evidence="1" type="ORF">CICLE_v10013543mg</name>
</gene>
<dbReference type="Proteomes" id="UP000030687">
    <property type="component" value="Unassembled WGS sequence"/>
</dbReference>
<accession>V4T1R1</accession>
<sequence>MICKKIGSTMCKIYLDARKSSCSIPKHLFSHVRFRGKIFWLRHGHCTTL</sequence>
<protein>
    <submittedName>
        <fullName evidence="1">Uncharacterized protein</fullName>
    </submittedName>
</protein>
<reference evidence="1 2" key="1">
    <citation type="submission" date="2013-10" db="EMBL/GenBank/DDBJ databases">
        <authorList>
            <consortium name="International Citrus Genome Consortium"/>
            <person name="Jenkins J."/>
            <person name="Schmutz J."/>
            <person name="Prochnik S."/>
            <person name="Rokhsar D."/>
            <person name="Gmitter F."/>
            <person name="Ollitrault P."/>
            <person name="Machado M."/>
            <person name="Talon M."/>
            <person name="Wincker P."/>
            <person name="Jaillon O."/>
            <person name="Morgante M."/>
        </authorList>
    </citation>
    <scope>NUCLEOTIDE SEQUENCE</scope>
    <source>
        <strain evidence="2">cv. Clemenules</strain>
    </source>
</reference>
<proteinExistence type="predicted"/>
<evidence type="ECO:0000313" key="2">
    <source>
        <dbReference type="Proteomes" id="UP000030687"/>
    </source>
</evidence>
<name>V4T1R1_CITCL</name>